<reference evidence="4 5" key="1">
    <citation type="submission" date="2020-08" db="EMBL/GenBank/DDBJ databases">
        <authorList>
            <person name="Ren C."/>
            <person name="Gu Y."/>
            <person name="Xu Y."/>
        </authorList>
    </citation>
    <scope>NUCLEOTIDE SEQUENCE [LARGE SCALE GENOMIC DNA]</scope>
    <source>
        <strain evidence="4 5">LBM18003</strain>
    </source>
</reference>
<feature type="transmembrane region" description="Helical" evidence="3">
    <location>
        <begin position="1047"/>
        <end position="1070"/>
    </location>
</feature>
<dbReference type="PANTHER" id="PTHR43520:SF8">
    <property type="entry name" value="P-TYPE CU(+) TRANSPORTER"/>
    <property type="match status" value="1"/>
</dbReference>
<evidence type="ECO:0000313" key="4">
    <source>
        <dbReference type="EMBL" id="QNO18180.1"/>
    </source>
</evidence>
<feature type="transmembrane region" description="Helical" evidence="3">
    <location>
        <begin position="652"/>
        <end position="671"/>
    </location>
</feature>
<keyword evidence="3" id="KW-0812">Transmembrane</keyword>
<dbReference type="EMBL" id="CP060696">
    <property type="protein sequence ID" value="QNO18180.1"/>
    <property type="molecule type" value="Genomic_DNA"/>
</dbReference>
<dbReference type="RefSeq" id="WP_212507244.1">
    <property type="nucleotide sequence ID" value="NZ_CP060696.1"/>
</dbReference>
<feature type="region of interest" description="Disordered" evidence="2">
    <location>
        <begin position="510"/>
        <end position="532"/>
    </location>
</feature>
<dbReference type="GO" id="GO:0000166">
    <property type="term" value="F:nucleotide binding"/>
    <property type="evidence" value="ECO:0007669"/>
    <property type="project" value="InterPro"/>
</dbReference>
<dbReference type="GO" id="GO:0016020">
    <property type="term" value="C:membrane"/>
    <property type="evidence" value="ECO:0007669"/>
    <property type="project" value="TreeGrafter"/>
</dbReference>
<organism evidence="4 5">
    <name type="scientific">Caproicibacterium amylolyticum</name>
    <dbReference type="NCBI Taxonomy" id="2766537"/>
    <lineage>
        <taxon>Bacteria</taxon>
        <taxon>Bacillati</taxon>
        <taxon>Bacillota</taxon>
        <taxon>Clostridia</taxon>
        <taxon>Eubacteriales</taxon>
        <taxon>Oscillospiraceae</taxon>
        <taxon>Caproicibacterium</taxon>
    </lineage>
</organism>
<dbReference type="InterPro" id="IPR023214">
    <property type="entry name" value="HAD_sf"/>
</dbReference>
<proteinExistence type="predicted"/>
<gene>
    <name evidence="4" type="ORF">H6X83_00465</name>
</gene>
<evidence type="ECO:0000313" key="5">
    <source>
        <dbReference type="Proteomes" id="UP000516046"/>
    </source>
</evidence>
<feature type="region of interest" description="Disordered" evidence="2">
    <location>
        <begin position="221"/>
        <end position="446"/>
    </location>
</feature>
<feature type="region of interest" description="Disordered" evidence="2">
    <location>
        <begin position="1"/>
        <end position="123"/>
    </location>
</feature>
<evidence type="ECO:0000256" key="1">
    <source>
        <dbReference type="ARBA" id="ARBA00022967"/>
    </source>
</evidence>
<feature type="compositionally biased region" description="Basic residues" evidence="2">
    <location>
        <begin position="90"/>
        <end position="110"/>
    </location>
</feature>
<dbReference type="InterPro" id="IPR023299">
    <property type="entry name" value="ATPase_P-typ_cyto_dom_N"/>
</dbReference>
<evidence type="ECO:0000256" key="2">
    <source>
        <dbReference type="SAM" id="MobiDB-lite"/>
    </source>
</evidence>
<dbReference type="GO" id="GO:0005507">
    <property type="term" value="F:copper ion binding"/>
    <property type="evidence" value="ECO:0007669"/>
    <property type="project" value="TreeGrafter"/>
</dbReference>
<sequence>MDDKKVNMPDAAVQPEEPLADAMSYATSAQKEREAEEAELRRAQQELKLQKQEQERARQAATAQQAGSVLQTESAGRNRFEDDEPESRREKKKKKTSLKKQDKIKRRRKKNTAEEDDPYYGLELKPLEEYQKQYEETLSFKPVKPKEQPSEMTGTFTYLFDGSTEDGQDPEIQTKLKKLHEERRRRVSQVVKESGTSDVGKEDIFSITTAISLDEIRKAAAAKGVKTQHYRPTEEIPAVQQEKAPVQEPQPVRQTPQREAMPQPVQEPPKRQEPLRAVQEPQQEVPPMKPGEPAEYRPTGTPVHIIALQDLTTPVFNESRDYPRGGYRPESEQPEVGQSAGKITRLPTAPPAENTAQAEKPAVPQEEPEQSKREKAPVVPFAQVHPAAVETPEAEDLPSEEPISAEQPVQVPDLFANEDEVQPEPMQRPAAEVPLPGTAPVPLQDDQPTYRKFEAAAKAMVQDVDPNAPEEEPEQPKRRILHHAARAQAEQLEEEQSKVKQMLFGAGEDETDADAEQLEPENQNSDELEDYNSPEDAASIFHQLGGDMRELMLRLTVTGICAVLELVFGMLGEYGLFGMPPLNITAYLICNLVFLAFSVGFCGVTMLNGLKALVKLRANADTGVAVAGIVGVVQGVISLFVQDPFQHGQLHLYSVIVCGALFLNTLGKLLLVRRVNKNFHYVTSPDKKYSVDKFDDHNTALQMAEGVTLDAPEIAYQRETDFLKNFLRLSYSDDPSDRSSQFLAPVLFCASLVLFLVMLLFIQPHDVSSALTAFAAATCVSVPMMNMLSVNLPLSRISKVAAQCGGMVIGFPAVQYYADTNAAMVDAKDLFPKGSVILNGIKTFGNAQMDDAIVDAAALMHDAGGPLSSLFGQIIQSRSEAMPKVENVQYEDGMGISGWVGGRRVFIGNRRLMEHHNVTPPSESLEAKYIQGGKQLAYLSVSGELVAMFIVTYRADRHRTMELQRMEDNGISLIVRSNDPNVTAPFVATLFGLDVHTVRVLPERLGQVYKALVKKSERESHALIATNGKPSTMMRLITACVRQRANISLAVVLQNVGAVLGFVLVAFLCCQKGMQQVSTLSLVVYEAFWTLVVWLVPKLRKP</sequence>
<dbReference type="AlphaFoldDB" id="A0A7G9WHL8"/>
<dbReference type="PANTHER" id="PTHR43520">
    <property type="entry name" value="ATP7, ISOFORM B"/>
    <property type="match status" value="1"/>
</dbReference>
<feature type="region of interest" description="Disordered" evidence="2">
    <location>
        <begin position="140"/>
        <end position="198"/>
    </location>
</feature>
<keyword evidence="3" id="KW-1133">Transmembrane helix</keyword>
<dbReference type="GO" id="GO:0043682">
    <property type="term" value="F:P-type divalent copper transporter activity"/>
    <property type="evidence" value="ECO:0007669"/>
    <property type="project" value="TreeGrafter"/>
</dbReference>
<keyword evidence="5" id="KW-1185">Reference proteome</keyword>
<evidence type="ECO:0000256" key="3">
    <source>
        <dbReference type="SAM" id="Phobius"/>
    </source>
</evidence>
<name>A0A7G9WHL8_9FIRM</name>
<feature type="transmembrane region" description="Helical" evidence="3">
    <location>
        <begin position="551"/>
        <end position="572"/>
    </location>
</feature>
<keyword evidence="1" id="KW-1278">Translocase</keyword>
<dbReference type="Gene3D" id="3.40.50.1000">
    <property type="entry name" value="HAD superfamily/HAD-like"/>
    <property type="match status" value="1"/>
</dbReference>
<keyword evidence="3" id="KW-0472">Membrane</keyword>
<dbReference type="Proteomes" id="UP000516046">
    <property type="component" value="Chromosome"/>
</dbReference>
<dbReference type="GO" id="GO:0055070">
    <property type="term" value="P:copper ion homeostasis"/>
    <property type="evidence" value="ECO:0007669"/>
    <property type="project" value="TreeGrafter"/>
</dbReference>
<feature type="compositionally biased region" description="Basic and acidic residues" evidence="2">
    <location>
        <begin position="318"/>
        <end position="331"/>
    </location>
</feature>
<feature type="transmembrane region" description="Helical" evidence="3">
    <location>
        <begin position="742"/>
        <end position="762"/>
    </location>
</feature>
<dbReference type="KEGG" id="caml:H6X83_00465"/>
<feature type="compositionally biased region" description="Basic and acidic residues" evidence="2">
    <location>
        <begin position="30"/>
        <end position="58"/>
    </location>
</feature>
<feature type="transmembrane region" description="Helical" evidence="3">
    <location>
        <begin position="1077"/>
        <end position="1096"/>
    </location>
</feature>
<feature type="transmembrane region" description="Helical" evidence="3">
    <location>
        <begin position="584"/>
        <end position="610"/>
    </location>
</feature>
<feature type="transmembrane region" description="Helical" evidence="3">
    <location>
        <begin position="768"/>
        <end position="788"/>
    </location>
</feature>
<protein>
    <submittedName>
        <fullName evidence="4">Uncharacterized protein</fullName>
    </submittedName>
</protein>
<accession>A0A7G9WHL8</accession>
<feature type="transmembrane region" description="Helical" evidence="3">
    <location>
        <begin position="622"/>
        <end position="640"/>
    </location>
</feature>
<dbReference type="Gene3D" id="3.40.1110.10">
    <property type="entry name" value="Calcium-transporting ATPase, cytoplasmic domain N"/>
    <property type="match status" value="1"/>
</dbReference>
<dbReference type="SUPFAM" id="SSF81660">
    <property type="entry name" value="Metal cation-transporting ATPase, ATP-binding domain N"/>
    <property type="match status" value="1"/>
</dbReference>